<dbReference type="Proteomes" id="UP000267096">
    <property type="component" value="Unassembled WGS sequence"/>
</dbReference>
<sequence>MVAARMGRNDVARAVIYESDIDDIDYDGWTALLNAAHEGHFEVAETLINAGAAVDYPDLVVLLLLFITFIVYYCCCYLLLLLFIIIIVVFGKIVNLREYKANVESVMKQ</sequence>
<dbReference type="SMART" id="SM00248">
    <property type="entry name" value="ANK"/>
    <property type="match status" value="1"/>
</dbReference>
<keyword evidence="1" id="KW-0040">ANK repeat</keyword>
<evidence type="ECO:0000256" key="2">
    <source>
        <dbReference type="SAM" id="Phobius"/>
    </source>
</evidence>
<dbReference type="EMBL" id="UYRR01039039">
    <property type="protein sequence ID" value="VDK75334.1"/>
    <property type="molecule type" value="Genomic_DNA"/>
</dbReference>
<gene>
    <name evidence="3" type="ORF">ASIM_LOCUS20238</name>
</gene>
<evidence type="ECO:0000313" key="5">
    <source>
        <dbReference type="WBParaSite" id="ASIM_0002085901-mRNA-1"/>
    </source>
</evidence>
<accession>A0A0M3KIP0</accession>
<dbReference type="SUPFAM" id="SSF48403">
    <property type="entry name" value="Ankyrin repeat"/>
    <property type="match status" value="1"/>
</dbReference>
<reference evidence="5" key="1">
    <citation type="submission" date="2017-02" db="UniProtKB">
        <authorList>
            <consortium name="WormBaseParasite"/>
        </authorList>
    </citation>
    <scope>IDENTIFICATION</scope>
</reference>
<dbReference type="OrthoDB" id="427518at2759"/>
<dbReference type="Pfam" id="PF13637">
    <property type="entry name" value="Ank_4"/>
    <property type="match status" value="1"/>
</dbReference>
<organism evidence="5">
    <name type="scientific">Anisakis simplex</name>
    <name type="common">Herring worm</name>
    <dbReference type="NCBI Taxonomy" id="6269"/>
    <lineage>
        <taxon>Eukaryota</taxon>
        <taxon>Metazoa</taxon>
        <taxon>Ecdysozoa</taxon>
        <taxon>Nematoda</taxon>
        <taxon>Chromadorea</taxon>
        <taxon>Rhabditida</taxon>
        <taxon>Spirurina</taxon>
        <taxon>Ascaridomorpha</taxon>
        <taxon>Ascaridoidea</taxon>
        <taxon>Anisakidae</taxon>
        <taxon>Anisakis</taxon>
        <taxon>Anisakis simplex complex</taxon>
    </lineage>
</organism>
<evidence type="ECO:0000313" key="3">
    <source>
        <dbReference type="EMBL" id="VDK75334.1"/>
    </source>
</evidence>
<keyword evidence="2" id="KW-0812">Transmembrane</keyword>
<keyword evidence="4" id="KW-1185">Reference proteome</keyword>
<dbReference type="WBParaSite" id="ASIM_0002085901-mRNA-1">
    <property type="protein sequence ID" value="ASIM_0002085901-mRNA-1"/>
    <property type="gene ID" value="ASIM_0002085901"/>
</dbReference>
<evidence type="ECO:0000256" key="1">
    <source>
        <dbReference type="PROSITE-ProRule" id="PRU00023"/>
    </source>
</evidence>
<name>A0A0M3KIP0_ANISI</name>
<dbReference type="InterPro" id="IPR036770">
    <property type="entry name" value="Ankyrin_rpt-contain_sf"/>
</dbReference>
<dbReference type="InterPro" id="IPR002110">
    <property type="entry name" value="Ankyrin_rpt"/>
</dbReference>
<dbReference type="AlphaFoldDB" id="A0A0M3KIP0"/>
<dbReference type="PROSITE" id="PS50297">
    <property type="entry name" value="ANK_REP_REGION"/>
    <property type="match status" value="1"/>
</dbReference>
<feature type="repeat" description="ANK" evidence="1">
    <location>
        <begin position="27"/>
        <end position="59"/>
    </location>
</feature>
<dbReference type="Gene3D" id="1.25.40.20">
    <property type="entry name" value="Ankyrin repeat-containing domain"/>
    <property type="match status" value="1"/>
</dbReference>
<keyword evidence="2" id="KW-1133">Transmembrane helix</keyword>
<reference evidence="3 4" key="2">
    <citation type="submission" date="2018-11" db="EMBL/GenBank/DDBJ databases">
        <authorList>
            <consortium name="Pathogen Informatics"/>
        </authorList>
    </citation>
    <scope>NUCLEOTIDE SEQUENCE [LARGE SCALE GENOMIC DNA]</scope>
</reference>
<evidence type="ECO:0000313" key="4">
    <source>
        <dbReference type="Proteomes" id="UP000267096"/>
    </source>
</evidence>
<dbReference type="PROSITE" id="PS50088">
    <property type="entry name" value="ANK_REPEAT"/>
    <property type="match status" value="1"/>
</dbReference>
<feature type="transmembrane region" description="Helical" evidence="2">
    <location>
        <begin position="59"/>
        <end position="90"/>
    </location>
</feature>
<proteinExistence type="predicted"/>
<protein>
    <submittedName>
        <fullName evidence="5">ANK_REP_REGION domain-containing protein</fullName>
    </submittedName>
</protein>
<keyword evidence="2" id="KW-0472">Membrane</keyword>